<dbReference type="InterPro" id="IPR014880">
    <property type="entry name" value="SoxZ_dom"/>
</dbReference>
<evidence type="ECO:0000313" key="5">
    <source>
        <dbReference type="Proteomes" id="UP001212189"/>
    </source>
</evidence>
<evidence type="ECO:0000256" key="1">
    <source>
        <dbReference type="SAM" id="SignalP"/>
    </source>
</evidence>
<feature type="domain" description="Sulphur oxidation protein SoxZ" evidence="2">
    <location>
        <begin position="169"/>
        <end position="249"/>
    </location>
</feature>
<dbReference type="NCBIfam" id="TIGR04557">
    <property type="entry name" value="fuse_rel_SoxYZ"/>
    <property type="match status" value="1"/>
</dbReference>
<dbReference type="Gene3D" id="2.60.40.10">
    <property type="entry name" value="Immunoglobulins"/>
    <property type="match status" value="1"/>
</dbReference>
<organism evidence="4 5">
    <name type="scientific">Denitrificimonas caeni</name>
    <dbReference type="NCBI Taxonomy" id="521720"/>
    <lineage>
        <taxon>Bacteria</taxon>
        <taxon>Pseudomonadati</taxon>
        <taxon>Pseudomonadota</taxon>
        <taxon>Gammaproteobacteria</taxon>
        <taxon>Pseudomonadales</taxon>
        <taxon>Pseudomonadaceae</taxon>
        <taxon>Denitrificimonas</taxon>
    </lineage>
</organism>
<dbReference type="Proteomes" id="UP001212189">
    <property type="component" value="Chromosome"/>
</dbReference>
<reference evidence="4 5" key="1">
    <citation type="submission" date="2022-12" db="EMBL/GenBank/DDBJ databases">
        <title>Coexistence and Characterization of a Novel Tigecycline Resistance gene tet(X) variant and blaNDM-1 in a Pseudomonas caeni Isolate of Chicken Origin.</title>
        <authorList>
            <person name="Lu X."/>
            <person name="Zhang L."/>
            <person name="Li R."/>
            <person name="Wang Z."/>
        </authorList>
    </citation>
    <scope>NUCLEOTIDE SEQUENCE [LARGE SCALE GENOMIC DNA]</scope>
    <source>
        <strain evidence="4 5">CE14</strain>
    </source>
</reference>
<dbReference type="AlphaFoldDB" id="A0AAE9VUT0"/>
<protein>
    <submittedName>
        <fullName evidence="4">Quinoprotein dehydrogenase-associated SoxYZ-like carrier</fullName>
    </submittedName>
</protein>
<dbReference type="InterPro" id="IPR013783">
    <property type="entry name" value="Ig-like_fold"/>
</dbReference>
<dbReference type="SUPFAM" id="SSF81296">
    <property type="entry name" value="E set domains"/>
    <property type="match status" value="1"/>
</dbReference>
<evidence type="ECO:0000313" key="4">
    <source>
        <dbReference type="EMBL" id="WBE26369.1"/>
    </source>
</evidence>
<keyword evidence="1" id="KW-0732">Signal</keyword>
<dbReference type="InterPro" id="IPR030831">
    <property type="entry name" value="Fuse-rel_SoxYZ"/>
</dbReference>
<evidence type="ECO:0000259" key="2">
    <source>
        <dbReference type="Pfam" id="PF08770"/>
    </source>
</evidence>
<feature type="signal peptide" evidence="1">
    <location>
        <begin position="1"/>
        <end position="20"/>
    </location>
</feature>
<feature type="chain" id="PRO_5042235426" evidence="1">
    <location>
        <begin position="21"/>
        <end position="250"/>
    </location>
</feature>
<dbReference type="RefSeq" id="WP_269819291.1">
    <property type="nucleotide sequence ID" value="NZ_CP114976.1"/>
</dbReference>
<dbReference type="KEGG" id="dce:O6P33_05975"/>
<dbReference type="Pfam" id="PF13501">
    <property type="entry name" value="SoxY"/>
    <property type="match status" value="1"/>
</dbReference>
<dbReference type="EMBL" id="CP114976">
    <property type="protein sequence ID" value="WBE26369.1"/>
    <property type="molecule type" value="Genomic_DNA"/>
</dbReference>
<sequence>MKQQFVCALVLFLLSNLALAVEGDPQPSVMWEYFHQRLLNNADFVFDERVKVMVPPFAEDARQVPVEVDARALPGKVSEVMVWAELNPIPQILNLYPSAELEKFLAVRIRVEQATPIRAAFLMDDGVWYVGSARIEAAGGGCSAPSLVRAEEGWEKRLGQVFGARFPVGDSSRLRLRVLHPMDNGLVGSIPEFYVNQAELRDAGGKVLARLDLFSAVSENPTITLHVKGQPRTQWWLRDNNGNEFTAQTP</sequence>
<keyword evidence="5" id="KW-1185">Reference proteome</keyword>
<proteinExistence type="predicted"/>
<name>A0AAE9VUT0_9GAMM</name>
<dbReference type="Gene3D" id="2.60.40.2470">
    <property type="entry name" value="SoxY domain"/>
    <property type="match status" value="1"/>
</dbReference>
<dbReference type="InterPro" id="IPR032711">
    <property type="entry name" value="SoxY"/>
</dbReference>
<feature type="domain" description="Ig-like SoxY" evidence="3">
    <location>
        <begin position="38"/>
        <end position="142"/>
    </location>
</feature>
<dbReference type="InterPro" id="IPR014756">
    <property type="entry name" value="Ig_E-set"/>
</dbReference>
<evidence type="ECO:0000259" key="3">
    <source>
        <dbReference type="Pfam" id="PF13501"/>
    </source>
</evidence>
<accession>A0AAE9VUT0</accession>
<gene>
    <name evidence="4" type="ORF">O6P33_05975</name>
</gene>
<dbReference type="InterPro" id="IPR038162">
    <property type="entry name" value="SoxY_sf"/>
</dbReference>
<dbReference type="Pfam" id="PF08770">
    <property type="entry name" value="SoxZ"/>
    <property type="match status" value="1"/>
</dbReference>